<reference evidence="1 2" key="1">
    <citation type="journal article" date="2024" name="Environ. Microbiol.">
        <title>Novel evolutionary insights on the interactions of the Holosporales (Alphaproteobacteria) with eukaryotic hosts from comparative genomics.</title>
        <authorList>
            <person name="Giovannini M."/>
            <person name="Petroni G."/>
            <person name="Castelli M."/>
        </authorList>
    </citation>
    <scope>NUCLEOTIDE SEQUENCE [LARGE SCALE GENOMIC DNA]</scope>
    <source>
        <strain evidence="1 2">US_Bl 15I1</strain>
    </source>
</reference>
<gene>
    <name evidence="1" type="ORF">Bealeia1_00201</name>
</gene>
<proteinExistence type="predicted"/>
<dbReference type="RefSeq" id="WP_338453619.1">
    <property type="nucleotide sequence ID" value="NZ_CP133270.1"/>
</dbReference>
<accession>A0ABZ2C2Z9</accession>
<organism evidence="1 2">
    <name type="scientific">Candidatus Bealeia paramacronuclearis</name>
    <dbReference type="NCBI Taxonomy" id="1921001"/>
    <lineage>
        <taxon>Bacteria</taxon>
        <taxon>Pseudomonadati</taxon>
        <taxon>Pseudomonadota</taxon>
        <taxon>Alphaproteobacteria</taxon>
        <taxon>Holosporales</taxon>
        <taxon>Holosporaceae</taxon>
        <taxon>Candidatus Bealeia</taxon>
    </lineage>
</organism>
<dbReference type="Proteomes" id="UP001330434">
    <property type="component" value="Chromosome"/>
</dbReference>
<protein>
    <submittedName>
        <fullName evidence="1">Uncharacterized protein</fullName>
    </submittedName>
</protein>
<evidence type="ECO:0000313" key="1">
    <source>
        <dbReference type="EMBL" id="WVX66031.1"/>
    </source>
</evidence>
<sequence length="95" mass="11003">MVLSPTMISWPDADDKVRTLYFDGTYGNLTFQQANGSLETALQFLHIAFPEVPIKSQFLIEAQDQQFATYPGAVFKSWIHDHELRSLQEKREEIR</sequence>
<name>A0ABZ2C2Z9_9PROT</name>
<evidence type="ECO:0000313" key="2">
    <source>
        <dbReference type="Proteomes" id="UP001330434"/>
    </source>
</evidence>
<keyword evidence="2" id="KW-1185">Reference proteome</keyword>
<dbReference type="EMBL" id="CP133270">
    <property type="protein sequence ID" value="WVX66031.1"/>
    <property type="molecule type" value="Genomic_DNA"/>
</dbReference>